<evidence type="ECO:0000313" key="2">
    <source>
        <dbReference type="Proteomes" id="UP000725002"/>
    </source>
</evidence>
<name>A0A940DPW7_9BACT</name>
<evidence type="ECO:0000313" key="1">
    <source>
        <dbReference type="EMBL" id="MBO8482713.1"/>
    </source>
</evidence>
<dbReference type="AlphaFoldDB" id="A0A940DPW7"/>
<dbReference type="EMBL" id="JADILV010000007">
    <property type="protein sequence ID" value="MBO8482713.1"/>
    <property type="molecule type" value="Genomic_DNA"/>
</dbReference>
<proteinExistence type="predicted"/>
<reference evidence="1" key="2">
    <citation type="journal article" date="2021" name="PeerJ">
        <title>Extensive microbial diversity within the chicken gut microbiome revealed by metagenomics and culture.</title>
        <authorList>
            <person name="Gilroy R."/>
            <person name="Ravi A."/>
            <person name="Getino M."/>
            <person name="Pursley I."/>
            <person name="Horton D.L."/>
            <person name="Alikhan N.F."/>
            <person name="Baker D."/>
            <person name="Gharbi K."/>
            <person name="Hall N."/>
            <person name="Watson M."/>
            <person name="Adriaenssens E.M."/>
            <person name="Foster-Nyarko E."/>
            <person name="Jarju S."/>
            <person name="Secka A."/>
            <person name="Antonio M."/>
            <person name="Oren A."/>
            <person name="Chaudhuri R.R."/>
            <person name="La Ragione R."/>
            <person name="Hildebrand F."/>
            <person name="Pallen M.J."/>
        </authorList>
    </citation>
    <scope>NUCLEOTIDE SEQUENCE</scope>
    <source>
        <strain evidence="1">G3-8215</strain>
    </source>
</reference>
<protein>
    <recommendedName>
        <fullName evidence="3">Glycoside hydrolase family 42 N-terminal domain-containing protein</fullName>
    </recommendedName>
</protein>
<comment type="caution">
    <text evidence="1">The sequence shown here is derived from an EMBL/GenBank/DDBJ whole genome shotgun (WGS) entry which is preliminary data.</text>
</comment>
<organism evidence="1 2">
    <name type="scientific">Candidatus Cryptobacteroides avicola</name>
    <dbReference type="NCBI Taxonomy" id="2840757"/>
    <lineage>
        <taxon>Bacteria</taxon>
        <taxon>Pseudomonadati</taxon>
        <taxon>Bacteroidota</taxon>
        <taxon>Bacteroidia</taxon>
        <taxon>Bacteroidales</taxon>
        <taxon>Candidatus Cryptobacteroides</taxon>
    </lineage>
</organism>
<dbReference type="SUPFAM" id="SSF51445">
    <property type="entry name" value="(Trans)glycosidases"/>
    <property type="match status" value="1"/>
</dbReference>
<sequence length="397" mass="44071">MNGYFRFFGYLLVAAVLWSCAERKEPSRSGDIPIISWAGIPADRSAVLFPLLKECGIDWHLGLYRDSGEACAALEEAEKAGVGLIPGFPALKDSTENAVAVLKDSPALVAYHLEDEPELSDIPWLAALVVKIRSLDSAHPPYVNLYPDWAWGQDSYRDNIEEFAANVNVPFYSFDQYPVTEKDGRIEIRPTWYRNLEEFSSMSRSHGKPFWAFALTESHHLGAPSPPAFYPVPDIGQLRLQVFSDLLYGAQAIQYFTFRGMYDTRTFEKTPVFDIVKQVNAEIKAYAHVFAGCKVENVWHIGDTVPQYTKRLDAMPHSAVKALDIEGAGAVVSLLANGGHEYLAVQNRDCVDSAVLLAGFYGKVRIVTPEGTAKYKGRPIRLSPGDIAVFDLGTDIK</sequence>
<gene>
    <name evidence="1" type="ORF">IAB75_01125</name>
</gene>
<dbReference type="Proteomes" id="UP000725002">
    <property type="component" value="Unassembled WGS sequence"/>
</dbReference>
<accession>A0A940DPW7</accession>
<dbReference type="Gene3D" id="3.20.20.80">
    <property type="entry name" value="Glycosidases"/>
    <property type="match status" value="1"/>
</dbReference>
<evidence type="ECO:0008006" key="3">
    <source>
        <dbReference type="Google" id="ProtNLM"/>
    </source>
</evidence>
<reference evidence="1" key="1">
    <citation type="submission" date="2020-10" db="EMBL/GenBank/DDBJ databases">
        <authorList>
            <person name="Gilroy R."/>
        </authorList>
    </citation>
    <scope>NUCLEOTIDE SEQUENCE</scope>
    <source>
        <strain evidence="1">G3-8215</strain>
    </source>
</reference>
<dbReference type="InterPro" id="IPR017853">
    <property type="entry name" value="GH"/>
</dbReference>